<feature type="chain" id="PRO_5021960737" description="Cupin 2 conserved barrel domain-containing protein" evidence="1">
    <location>
        <begin position="22"/>
        <end position="241"/>
    </location>
</feature>
<keyword evidence="1" id="KW-0732">Signal</keyword>
<accession>A0A512C6U6</accession>
<evidence type="ECO:0000313" key="2">
    <source>
        <dbReference type="EMBL" id="GEO19936.1"/>
    </source>
</evidence>
<gene>
    <name evidence="2" type="ORF">CQA01_04700</name>
</gene>
<dbReference type="Proteomes" id="UP000321301">
    <property type="component" value="Unassembled WGS sequence"/>
</dbReference>
<feature type="signal peptide" evidence="1">
    <location>
        <begin position="1"/>
        <end position="21"/>
    </location>
</feature>
<evidence type="ECO:0000256" key="1">
    <source>
        <dbReference type="SAM" id="SignalP"/>
    </source>
</evidence>
<comment type="caution">
    <text evidence="2">The sequence shown here is derived from an EMBL/GenBank/DDBJ whole genome shotgun (WGS) entry which is preliminary data.</text>
</comment>
<evidence type="ECO:0008006" key="4">
    <source>
        <dbReference type="Google" id="ProtNLM"/>
    </source>
</evidence>
<proteinExistence type="predicted"/>
<keyword evidence="3" id="KW-1185">Reference proteome</keyword>
<dbReference type="PROSITE" id="PS51257">
    <property type="entry name" value="PROKAR_LIPOPROTEIN"/>
    <property type="match status" value="1"/>
</dbReference>
<reference evidence="2 3" key="1">
    <citation type="submission" date="2019-07" db="EMBL/GenBank/DDBJ databases">
        <title>Whole genome shotgun sequence of Cyclobacterium qasimii NBRC 106168.</title>
        <authorList>
            <person name="Hosoyama A."/>
            <person name="Uohara A."/>
            <person name="Ohji S."/>
            <person name="Ichikawa N."/>
        </authorList>
    </citation>
    <scope>NUCLEOTIDE SEQUENCE [LARGE SCALE GENOMIC DNA]</scope>
    <source>
        <strain evidence="2 3">NBRC 106168</strain>
    </source>
</reference>
<sequence length="241" mass="27160">MKRSKQFLFVFAIIAFTSAFISCKNNKKKDINKDKLPEELAVKTVNPTVLFENEYAKVSKVSLASGESQPTHDGLTRVIYALTDYSIDWEEQGKKLGTKAWKKGDVHFHEAGTHAAKNSGTTLAEWLVFTKKSTDLPECGENTVENDVTSVSPDFSEALFENEDFKITQVNLPVGKSIPMHSGINRIIYSLNDYNLKYESDKADKLDKEFNSGDIHWHEACKHALENIGDTEAKFLVVSYR</sequence>
<dbReference type="AlphaFoldDB" id="A0A512C6U6"/>
<protein>
    <recommendedName>
        <fullName evidence="4">Cupin 2 conserved barrel domain-containing protein</fullName>
    </recommendedName>
</protein>
<name>A0A512C6U6_9BACT</name>
<evidence type="ECO:0000313" key="3">
    <source>
        <dbReference type="Proteomes" id="UP000321301"/>
    </source>
</evidence>
<dbReference type="EMBL" id="BJYV01000001">
    <property type="protein sequence ID" value="GEO19936.1"/>
    <property type="molecule type" value="Genomic_DNA"/>
</dbReference>
<organism evidence="2 3">
    <name type="scientific">Cyclobacterium qasimii</name>
    <dbReference type="NCBI Taxonomy" id="1350429"/>
    <lineage>
        <taxon>Bacteria</taxon>
        <taxon>Pseudomonadati</taxon>
        <taxon>Bacteroidota</taxon>
        <taxon>Cytophagia</taxon>
        <taxon>Cytophagales</taxon>
        <taxon>Cyclobacteriaceae</taxon>
        <taxon>Cyclobacterium</taxon>
    </lineage>
</organism>
<dbReference type="RefSeq" id="WP_020890157.1">
    <property type="nucleotide sequence ID" value="NZ_BJYV01000001.1"/>
</dbReference>
<dbReference type="InterPro" id="IPR014710">
    <property type="entry name" value="RmlC-like_jellyroll"/>
</dbReference>
<dbReference type="Gene3D" id="2.60.120.10">
    <property type="entry name" value="Jelly Rolls"/>
    <property type="match status" value="2"/>
</dbReference>